<dbReference type="HAMAP" id="MF_01361">
    <property type="entry name" value="UPF0391"/>
    <property type="match status" value="1"/>
</dbReference>
<dbReference type="InterPro" id="IPR009760">
    <property type="entry name" value="DUF1328"/>
</dbReference>
<dbReference type="AlphaFoldDB" id="A0A1D7QXS2"/>
<evidence type="ECO:0000256" key="5">
    <source>
        <dbReference type="SAM" id="Phobius"/>
    </source>
</evidence>
<organism evidence="6 7">
    <name type="scientific">Salisediminibacterium beveridgei</name>
    <dbReference type="NCBI Taxonomy" id="632773"/>
    <lineage>
        <taxon>Bacteria</taxon>
        <taxon>Bacillati</taxon>
        <taxon>Bacillota</taxon>
        <taxon>Bacilli</taxon>
        <taxon>Bacillales</taxon>
        <taxon>Bacillaceae</taxon>
        <taxon>Salisediminibacterium</taxon>
    </lineage>
</organism>
<keyword evidence="1" id="KW-1003">Cell membrane</keyword>
<sequence length="51" mass="5271">MLGWALVFLVVGIIAAVFGFSGIANAAAGIAKIIFFVFVVLFLGSLLLSIV</sequence>
<dbReference type="NCBIfam" id="NF010229">
    <property type="entry name" value="PRK13682.1-4"/>
    <property type="match status" value="1"/>
</dbReference>
<dbReference type="GO" id="GO:0005886">
    <property type="term" value="C:plasma membrane"/>
    <property type="evidence" value="ECO:0007669"/>
    <property type="project" value="InterPro"/>
</dbReference>
<keyword evidence="2 5" id="KW-0812">Transmembrane</keyword>
<evidence type="ECO:0000313" key="7">
    <source>
        <dbReference type="Proteomes" id="UP000094463"/>
    </source>
</evidence>
<dbReference type="NCBIfam" id="NF010226">
    <property type="entry name" value="PRK13682.1-1"/>
    <property type="match status" value="1"/>
</dbReference>
<dbReference type="Pfam" id="PF07043">
    <property type="entry name" value="DUF1328"/>
    <property type="match status" value="1"/>
</dbReference>
<evidence type="ECO:0000256" key="4">
    <source>
        <dbReference type="ARBA" id="ARBA00023136"/>
    </source>
</evidence>
<dbReference type="STRING" id="632773.BBEV_2417"/>
<evidence type="ECO:0000256" key="1">
    <source>
        <dbReference type="ARBA" id="ARBA00022475"/>
    </source>
</evidence>
<dbReference type="RefSeq" id="WP_069365707.1">
    <property type="nucleotide sequence ID" value="NZ_CP012502.1"/>
</dbReference>
<evidence type="ECO:0000256" key="2">
    <source>
        <dbReference type="ARBA" id="ARBA00022692"/>
    </source>
</evidence>
<keyword evidence="4 5" id="KW-0472">Membrane</keyword>
<reference evidence="6 7" key="1">
    <citation type="submission" date="2015-08" db="EMBL/GenBank/DDBJ databases">
        <title>The complete genome sequence of Bacillus beveridgei MLTeJB.</title>
        <authorList>
            <person name="Hanson T.E."/>
            <person name="Mesa C."/>
            <person name="Basesman S.M."/>
            <person name="Oremland R.S."/>
        </authorList>
    </citation>
    <scope>NUCLEOTIDE SEQUENCE [LARGE SCALE GENOMIC DNA]</scope>
    <source>
        <strain evidence="6 7">MLTeJB</strain>
    </source>
</reference>
<keyword evidence="3 5" id="KW-1133">Transmembrane helix</keyword>
<proteinExistence type="inferred from homology"/>
<keyword evidence="7" id="KW-1185">Reference proteome</keyword>
<accession>A0A1D7QXS2</accession>
<dbReference type="KEGG" id="bbev:BBEV_2417"/>
<feature type="transmembrane region" description="Helical" evidence="5">
    <location>
        <begin position="29"/>
        <end position="50"/>
    </location>
</feature>
<dbReference type="EMBL" id="CP012502">
    <property type="protein sequence ID" value="AOM83758.1"/>
    <property type="molecule type" value="Genomic_DNA"/>
</dbReference>
<gene>
    <name evidence="6" type="ORF">BBEV_2417</name>
</gene>
<protein>
    <submittedName>
        <fullName evidence="6">Uncharacterized protein</fullName>
    </submittedName>
</protein>
<name>A0A1D7QXS2_9BACI</name>
<dbReference type="Proteomes" id="UP000094463">
    <property type="component" value="Chromosome"/>
</dbReference>
<evidence type="ECO:0000256" key="3">
    <source>
        <dbReference type="ARBA" id="ARBA00022989"/>
    </source>
</evidence>
<evidence type="ECO:0000313" key="6">
    <source>
        <dbReference type="EMBL" id="AOM83758.1"/>
    </source>
</evidence>
<dbReference type="PIRSF" id="PIRSF036466">
    <property type="entry name" value="UCP036466"/>
    <property type="match status" value="1"/>
</dbReference>